<dbReference type="AlphaFoldDB" id="A0A438MK77"/>
<organism evidence="2 3">
    <name type="scientific">Nonomuraea polychroma</name>
    <dbReference type="NCBI Taxonomy" id="46176"/>
    <lineage>
        <taxon>Bacteria</taxon>
        <taxon>Bacillati</taxon>
        <taxon>Actinomycetota</taxon>
        <taxon>Actinomycetes</taxon>
        <taxon>Streptosporangiales</taxon>
        <taxon>Streptosporangiaceae</taxon>
        <taxon>Nonomuraea</taxon>
    </lineage>
</organism>
<sequence length="42" mass="4601">MSVQRWSRYPIASSAPERGLRPLRPLPPPEGRPATSADEDGV</sequence>
<dbReference type="EMBL" id="SAUN01000001">
    <property type="protein sequence ID" value="RVX45841.1"/>
    <property type="molecule type" value="Genomic_DNA"/>
</dbReference>
<evidence type="ECO:0000313" key="2">
    <source>
        <dbReference type="EMBL" id="RVX45841.1"/>
    </source>
</evidence>
<name>A0A438MK77_9ACTN</name>
<evidence type="ECO:0000313" key="3">
    <source>
        <dbReference type="Proteomes" id="UP000284824"/>
    </source>
</evidence>
<reference evidence="2 3" key="1">
    <citation type="submission" date="2019-01" db="EMBL/GenBank/DDBJ databases">
        <title>Sequencing the genomes of 1000 actinobacteria strains.</title>
        <authorList>
            <person name="Klenk H.-P."/>
        </authorList>
    </citation>
    <scope>NUCLEOTIDE SEQUENCE [LARGE SCALE GENOMIC DNA]</scope>
    <source>
        <strain evidence="2 3">DSM 43925</strain>
    </source>
</reference>
<proteinExistence type="predicted"/>
<dbReference type="Proteomes" id="UP000284824">
    <property type="component" value="Unassembled WGS sequence"/>
</dbReference>
<feature type="region of interest" description="Disordered" evidence="1">
    <location>
        <begin position="1"/>
        <end position="42"/>
    </location>
</feature>
<comment type="caution">
    <text evidence="2">The sequence shown here is derived from an EMBL/GenBank/DDBJ whole genome shotgun (WGS) entry which is preliminary data.</text>
</comment>
<gene>
    <name evidence="2" type="ORF">EDD27_8665</name>
</gene>
<keyword evidence="3" id="KW-1185">Reference proteome</keyword>
<protein>
    <submittedName>
        <fullName evidence="2">Uncharacterized protein</fullName>
    </submittedName>
</protein>
<accession>A0A438MK77</accession>
<evidence type="ECO:0000256" key="1">
    <source>
        <dbReference type="SAM" id="MobiDB-lite"/>
    </source>
</evidence>